<keyword evidence="4" id="KW-0479">Metal-binding</keyword>
<dbReference type="SUPFAM" id="SSF48310">
    <property type="entry name" value="Aldehyde ferredoxin oxidoreductase, C-terminal domains"/>
    <property type="match status" value="1"/>
</dbReference>
<dbReference type="SUPFAM" id="SSF56228">
    <property type="entry name" value="Aldehyde ferredoxin oxidoreductase, N-terminal domain"/>
    <property type="match status" value="1"/>
</dbReference>
<evidence type="ECO:0000313" key="11">
    <source>
        <dbReference type="Proteomes" id="UP001519271"/>
    </source>
</evidence>
<comment type="cofactor">
    <cofactor evidence="8">
        <name>tungstopterin</name>
        <dbReference type="ChEBI" id="CHEBI:30402"/>
    </cofactor>
</comment>
<dbReference type="PANTHER" id="PTHR30038">
    <property type="entry name" value="ALDEHYDE FERREDOXIN OXIDOREDUCTASE"/>
    <property type="match status" value="1"/>
</dbReference>
<dbReference type="InterPro" id="IPR013983">
    <property type="entry name" value="Ald_Fedxn_OxRdtase_N"/>
</dbReference>
<dbReference type="Pfam" id="PF02730">
    <property type="entry name" value="AFOR_N"/>
    <property type="match status" value="1"/>
</dbReference>
<dbReference type="InterPro" id="IPR036021">
    <property type="entry name" value="Tungsten_al_ferr_oxy-like_C"/>
</dbReference>
<dbReference type="Proteomes" id="UP001519271">
    <property type="component" value="Unassembled WGS sequence"/>
</dbReference>
<keyword evidence="3" id="KW-0004">4Fe-4S</keyword>
<dbReference type="Gene3D" id="1.10.599.10">
    <property type="entry name" value="Aldehyde Ferredoxin Oxidoreductase Protein, subunit A, domain 3"/>
    <property type="match status" value="1"/>
</dbReference>
<keyword evidence="7" id="KW-0411">Iron-sulfur</keyword>
<evidence type="ECO:0000256" key="4">
    <source>
        <dbReference type="ARBA" id="ARBA00022723"/>
    </source>
</evidence>
<evidence type="ECO:0000256" key="3">
    <source>
        <dbReference type="ARBA" id="ARBA00022485"/>
    </source>
</evidence>
<dbReference type="EC" id="1.2.7.5" evidence="10"/>
<accession>A0ABS4G346</accession>
<evidence type="ECO:0000256" key="2">
    <source>
        <dbReference type="ARBA" id="ARBA00011032"/>
    </source>
</evidence>
<evidence type="ECO:0000313" key="10">
    <source>
        <dbReference type="EMBL" id="MBP1918973.1"/>
    </source>
</evidence>
<name>A0ABS4G346_9CLOT</name>
<protein>
    <submittedName>
        <fullName evidence="10">Aldehyde:ferredoxin oxidoreductase</fullName>
        <ecNumber evidence="10">1.2.7.5</ecNumber>
    </submittedName>
</protein>
<dbReference type="RefSeq" id="WP_209459193.1">
    <property type="nucleotide sequence ID" value="NZ_JAGGKC010000010.1"/>
</dbReference>
<gene>
    <name evidence="10" type="ORF">J2Z34_001458</name>
</gene>
<dbReference type="SMART" id="SM00790">
    <property type="entry name" value="AFOR_N"/>
    <property type="match status" value="1"/>
</dbReference>
<evidence type="ECO:0000259" key="9">
    <source>
        <dbReference type="SMART" id="SM00790"/>
    </source>
</evidence>
<dbReference type="InterPro" id="IPR013985">
    <property type="entry name" value="Ald_Fedxn_OxRdtase_dom3"/>
</dbReference>
<evidence type="ECO:0000256" key="7">
    <source>
        <dbReference type="ARBA" id="ARBA00023014"/>
    </source>
</evidence>
<evidence type="ECO:0000256" key="1">
    <source>
        <dbReference type="ARBA" id="ARBA00001966"/>
    </source>
</evidence>
<reference evidence="10 11" key="1">
    <citation type="submission" date="2021-03" db="EMBL/GenBank/DDBJ databases">
        <title>Genomic Encyclopedia of Type Strains, Phase IV (KMG-IV): sequencing the most valuable type-strain genomes for metagenomic binning, comparative biology and taxonomic classification.</title>
        <authorList>
            <person name="Goeker M."/>
        </authorList>
    </citation>
    <scope>NUCLEOTIDE SEQUENCE [LARGE SCALE GENOMIC DNA]</scope>
    <source>
        <strain evidence="10 11">DSM 6139</strain>
    </source>
</reference>
<sequence>MLYGYMGKMLFVDLTTGAIEERELTKDITDKYIGGYGIGAKVLYEEMPKGADPLGPESILGFITGPANGSKAMFGGRYTLVCKSPVTGGWNDANSGGYFGPELKKAGFDAVFIKGISPTPVYLYVNEGKAELKDASAIWGMDAKETWEALKEATGQPKARVVAIGPSGEKMAYISCPINDGHRAPGRGGGGAVMGSKKLKAIVAYGTKETPVFSPEKVNAINRKVTAALKESPPAQGFGEYGTGVGTGASALNGDSPVKNWGGVGIVDYGEEAAGKVATPTFDKTYKTKKYACANCPMGCGAEYEVNDGRWPLGPTERPEYETLAAFGSTLLNSEMDSIFKCNEICNRYGLDTISAGMTVAWAMECYNEGVLSKEELDGIDLKWGDGAAIVALTQKIADCEGVGAVLANGSAYAAKHFGKGAEYLQTASGIELPMHDPKLAPGFARTYKFDPTPGRHVKGGLGLAQASGVPLGDKYDYRSTGFLDVTLTTGQEINNAAGFCLFLMFSGVQGAEAEYLEAITGNSFKSQDQMSTGLRILDLRHSFNLREGKRLADMTITDRAVGKPPQTAGPLAGVDIDVDRLSANFFAFAGWDPETGIPSKRSYENLGLDFVAKDFY</sequence>
<dbReference type="InterPro" id="IPR013984">
    <property type="entry name" value="Ald_Fedxn_OxRdtase_dom2"/>
</dbReference>
<keyword evidence="11" id="KW-1185">Reference proteome</keyword>
<dbReference type="Gene3D" id="1.10.569.10">
    <property type="entry name" value="Aldehyde Ferredoxin Oxidoreductase Protein, subunit A, domain 2"/>
    <property type="match status" value="1"/>
</dbReference>
<dbReference type="EMBL" id="JAGGKC010000010">
    <property type="protein sequence ID" value="MBP1918973.1"/>
    <property type="molecule type" value="Genomic_DNA"/>
</dbReference>
<dbReference type="InterPro" id="IPR051919">
    <property type="entry name" value="W-dependent_AOR"/>
</dbReference>
<evidence type="ECO:0000256" key="8">
    <source>
        <dbReference type="ARBA" id="ARBA00049934"/>
    </source>
</evidence>
<comment type="caution">
    <text evidence="10">The sequence shown here is derived from an EMBL/GenBank/DDBJ whole genome shotgun (WGS) entry which is preliminary data.</text>
</comment>
<keyword evidence="6" id="KW-0408">Iron</keyword>
<evidence type="ECO:0000256" key="6">
    <source>
        <dbReference type="ARBA" id="ARBA00023004"/>
    </source>
</evidence>
<dbReference type="Gene3D" id="3.60.9.10">
    <property type="entry name" value="Aldehyde ferredoxin oxidoreductase, N-terminal domain"/>
    <property type="match status" value="1"/>
</dbReference>
<comment type="cofactor">
    <cofactor evidence="1">
        <name>[4Fe-4S] cluster</name>
        <dbReference type="ChEBI" id="CHEBI:49883"/>
    </cofactor>
</comment>
<keyword evidence="5 10" id="KW-0560">Oxidoreductase</keyword>
<dbReference type="PANTHER" id="PTHR30038:SF0">
    <property type="entry name" value="TUNGSTEN-CONTAINING ALDEHYDE FERREDOXIN OXIDOREDUCTASE"/>
    <property type="match status" value="1"/>
</dbReference>
<dbReference type="InterPro" id="IPR036503">
    <property type="entry name" value="Ald_Fedxn_OxRdtase_N_sf"/>
</dbReference>
<feature type="domain" description="Aldehyde ferredoxin oxidoreductase N-terminal" evidence="9">
    <location>
        <begin position="5"/>
        <end position="208"/>
    </location>
</feature>
<proteinExistence type="inferred from homology"/>
<dbReference type="InterPro" id="IPR001203">
    <property type="entry name" value="OxRdtase_Ald_Fedxn_C"/>
</dbReference>
<dbReference type="Pfam" id="PF01314">
    <property type="entry name" value="AFOR_C"/>
    <property type="match status" value="1"/>
</dbReference>
<evidence type="ECO:0000256" key="5">
    <source>
        <dbReference type="ARBA" id="ARBA00023002"/>
    </source>
</evidence>
<comment type="similarity">
    <text evidence="2">Belongs to the AOR/FOR family.</text>
</comment>
<dbReference type="GO" id="GO:0033726">
    <property type="term" value="F:aldehyde ferredoxin oxidoreductase activity"/>
    <property type="evidence" value="ECO:0007669"/>
    <property type="project" value="UniProtKB-EC"/>
</dbReference>
<organism evidence="10 11">
    <name type="scientific">Youngiibacter multivorans</name>
    <dbReference type="NCBI Taxonomy" id="937251"/>
    <lineage>
        <taxon>Bacteria</taxon>
        <taxon>Bacillati</taxon>
        <taxon>Bacillota</taxon>
        <taxon>Clostridia</taxon>
        <taxon>Eubacteriales</taxon>
        <taxon>Clostridiaceae</taxon>
        <taxon>Youngiibacter</taxon>
    </lineage>
</organism>